<dbReference type="Pfam" id="PF08445">
    <property type="entry name" value="FR47"/>
    <property type="match status" value="1"/>
</dbReference>
<gene>
    <name evidence="2" type="ORF">CcaverHIS019_0306520</name>
</gene>
<sequence length="318" mass="35017">MGDVKFYPHDPASLIPLLESHLPHTLVLLATIKANRHAPTDPSPVSAPDCQVPPPLPPVFANFPPSSSVSLDYLQSIGLGPFDWIVAVALPEPSEQIRFHHSLVAHPSPSSEEVAAAEKVVEQVLRFMADHYPTQLVCGATHELWEPVTRKVLGGRTQVPTYIYVAPGGGFGTTTIKGVPPPEAWSELVLDHGRESDKDLIFSVNHYRPKEYYGARAAHLTVLRPHVRNGAVPPPEVFVQCHGDGSLGALHTQPPVRRRGLAKAVLAAHFRRYEGRVPQFCYIEPDNDASIALFRSLGWTPLPWSTYWVFEKSVQPSV</sequence>
<dbReference type="InterPro" id="IPR016181">
    <property type="entry name" value="Acyl_CoA_acyltransferase"/>
</dbReference>
<dbReference type="Gene3D" id="3.40.630.30">
    <property type="match status" value="1"/>
</dbReference>
<dbReference type="SUPFAM" id="SSF55729">
    <property type="entry name" value="Acyl-CoA N-acyltransferases (Nat)"/>
    <property type="match status" value="1"/>
</dbReference>
<reference evidence="2" key="1">
    <citation type="journal article" date="2023" name="BMC Genomics">
        <title>Chromosome-level genome assemblies of Cutaneotrichosporon spp. (Trichosporonales, Basidiomycota) reveal imbalanced evolution between nucleotide sequences and chromosome synteny.</title>
        <authorList>
            <person name="Kobayashi Y."/>
            <person name="Kayamori A."/>
            <person name="Aoki K."/>
            <person name="Shiwa Y."/>
            <person name="Matsutani M."/>
            <person name="Fujita N."/>
            <person name="Sugita T."/>
            <person name="Iwasaki W."/>
            <person name="Tanaka N."/>
            <person name="Takashima M."/>
        </authorList>
    </citation>
    <scope>NUCLEOTIDE SEQUENCE</scope>
    <source>
        <strain evidence="2">HIS019</strain>
    </source>
</reference>
<dbReference type="AlphaFoldDB" id="A0AA48I788"/>
<feature type="domain" description="GCN5-related N-acetyltransferase Rv2170-like" evidence="1">
    <location>
        <begin position="244"/>
        <end position="309"/>
    </location>
</feature>
<keyword evidence="3" id="KW-1185">Reference proteome</keyword>
<name>A0AA48I788_9TREE</name>
<protein>
    <recommendedName>
        <fullName evidence="1">GCN5-related N-acetyltransferase Rv2170-like domain-containing protein</fullName>
    </recommendedName>
</protein>
<dbReference type="KEGG" id="ccac:CcaHIS019_0306520"/>
<evidence type="ECO:0000259" key="1">
    <source>
        <dbReference type="Pfam" id="PF08445"/>
    </source>
</evidence>
<dbReference type="Proteomes" id="UP001233271">
    <property type="component" value="Chromosome 3"/>
</dbReference>
<evidence type="ECO:0000313" key="2">
    <source>
        <dbReference type="EMBL" id="BEI90582.1"/>
    </source>
</evidence>
<evidence type="ECO:0000313" key="3">
    <source>
        <dbReference type="Proteomes" id="UP001233271"/>
    </source>
</evidence>
<accession>A0AA48I788</accession>
<dbReference type="EMBL" id="AP028214">
    <property type="protein sequence ID" value="BEI90582.1"/>
    <property type="molecule type" value="Genomic_DNA"/>
</dbReference>
<dbReference type="GeneID" id="85494452"/>
<proteinExistence type="predicted"/>
<dbReference type="RefSeq" id="XP_060455847.1">
    <property type="nucleotide sequence ID" value="XM_060599121.1"/>
</dbReference>
<dbReference type="InterPro" id="IPR013653">
    <property type="entry name" value="GCN5-like_dom"/>
</dbReference>
<organism evidence="2 3">
    <name type="scientific">Cutaneotrichosporon cavernicola</name>
    <dbReference type="NCBI Taxonomy" id="279322"/>
    <lineage>
        <taxon>Eukaryota</taxon>
        <taxon>Fungi</taxon>
        <taxon>Dikarya</taxon>
        <taxon>Basidiomycota</taxon>
        <taxon>Agaricomycotina</taxon>
        <taxon>Tremellomycetes</taxon>
        <taxon>Trichosporonales</taxon>
        <taxon>Trichosporonaceae</taxon>
        <taxon>Cutaneotrichosporon</taxon>
    </lineage>
</organism>
<dbReference type="GO" id="GO:0016747">
    <property type="term" value="F:acyltransferase activity, transferring groups other than amino-acyl groups"/>
    <property type="evidence" value="ECO:0007669"/>
    <property type="project" value="InterPro"/>
</dbReference>